<evidence type="ECO:0000259" key="4">
    <source>
        <dbReference type="PROSITE" id="PS51379"/>
    </source>
</evidence>
<name>A0A174QD04_9FIRM</name>
<dbReference type="InterPro" id="IPR047964">
    <property type="entry name" value="EFR1-like"/>
</dbReference>
<keyword evidence="2" id="KW-0408">Iron</keyword>
<dbReference type="InterPro" id="IPR029039">
    <property type="entry name" value="Flavoprotein-like_sf"/>
</dbReference>
<dbReference type="SUPFAM" id="SSF52218">
    <property type="entry name" value="Flavoproteins"/>
    <property type="match status" value="1"/>
</dbReference>
<dbReference type="AlphaFoldDB" id="A0A174QD04"/>
<feature type="domain" description="4Fe-4S ferredoxin-type" evidence="4">
    <location>
        <begin position="180"/>
        <end position="209"/>
    </location>
</feature>
<dbReference type="Pfam" id="PF00258">
    <property type="entry name" value="Flavodoxin_1"/>
    <property type="match status" value="1"/>
</dbReference>
<dbReference type="NCBIfam" id="NF038196">
    <property type="entry name" value="ferrodoxin_EFR1"/>
    <property type="match status" value="1"/>
</dbReference>
<proteinExistence type="predicted"/>
<feature type="domain" description="4Fe-4S ferredoxin-type" evidence="4">
    <location>
        <begin position="214"/>
        <end position="237"/>
    </location>
</feature>
<dbReference type="OrthoDB" id="9813995at2"/>
<dbReference type="Gene3D" id="3.30.70.20">
    <property type="match status" value="1"/>
</dbReference>
<reference evidence="5 7" key="1">
    <citation type="submission" date="2015-09" db="EMBL/GenBank/DDBJ databases">
        <authorList>
            <consortium name="Pathogen Informatics"/>
        </authorList>
    </citation>
    <scope>NUCLEOTIDE SEQUENCE [LARGE SCALE GENOMIC DNA]</scope>
    <source>
        <strain evidence="5 7">2789STDY5834939</strain>
    </source>
</reference>
<dbReference type="Gene3D" id="3.40.50.360">
    <property type="match status" value="1"/>
</dbReference>
<keyword evidence="1" id="KW-0479">Metal-binding</keyword>
<gene>
    <name evidence="6" type="ORF">DXC40_11035</name>
    <name evidence="5" type="ORF">ERS852551_01619</name>
</gene>
<dbReference type="GO" id="GO:0051536">
    <property type="term" value="F:iron-sulfur cluster binding"/>
    <property type="evidence" value="ECO:0007669"/>
    <property type="project" value="UniProtKB-KW"/>
</dbReference>
<dbReference type="PROSITE" id="PS51379">
    <property type="entry name" value="4FE4S_FER_2"/>
    <property type="match status" value="2"/>
</dbReference>
<evidence type="ECO:0000256" key="3">
    <source>
        <dbReference type="ARBA" id="ARBA00023014"/>
    </source>
</evidence>
<dbReference type="PROSITE" id="PS00198">
    <property type="entry name" value="4FE4S_FER_1"/>
    <property type="match status" value="2"/>
</dbReference>
<evidence type="ECO:0000256" key="1">
    <source>
        <dbReference type="ARBA" id="ARBA00022723"/>
    </source>
</evidence>
<dbReference type="GO" id="GO:0046872">
    <property type="term" value="F:metal ion binding"/>
    <property type="evidence" value="ECO:0007669"/>
    <property type="project" value="UniProtKB-KW"/>
</dbReference>
<dbReference type="GO" id="GO:0010181">
    <property type="term" value="F:FMN binding"/>
    <property type="evidence" value="ECO:0007669"/>
    <property type="project" value="InterPro"/>
</dbReference>
<reference evidence="6 8" key="2">
    <citation type="submission" date="2018-08" db="EMBL/GenBank/DDBJ databases">
        <title>A genome reference for cultivated species of the human gut microbiota.</title>
        <authorList>
            <person name="Zou Y."/>
            <person name="Xue W."/>
            <person name="Luo G."/>
        </authorList>
    </citation>
    <scope>NUCLEOTIDE SEQUENCE [LARGE SCALE GENOMIC DNA]</scope>
    <source>
        <strain evidence="6 8">TF05-12AC</strain>
    </source>
</reference>
<dbReference type="InterPro" id="IPR017896">
    <property type="entry name" value="4Fe4S_Fe-S-bd"/>
</dbReference>
<evidence type="ECO:0000256" key="2">
    <source>
        <dbReference type="ARBA" id="ARBA00023004"/>
    </source>
</evidence>
<protein>
    <submittedName>
        <fullName evidence="5">4Fe-4S binding domain</fullName>
    </submittedName>
    <submittedName>
        <fullName evidence="6">Flavodoxin</fullName>
    </submittedName>
</protein>
<evidence type="ECO:0000313" key="5">
    <source>
        <dbReference type="EMBL" id="CUP69427.1"/>
    </source>
</evidence>
<keyword evidence="3" id="KW-0411">Iron-sulfur</keyword>
<dbReference type="Proteomes" id="UP000260828">
    <property type="component" value="Unassembled WGS sequence"/>
</dbReference>
<evidence type="ECO:0000313" key="8">
    <source>
        <dbReference type="Proteomes" id="UP000260828"/>
    </source>
</evidence>
<dbReference type="SUPFAM" id="SSF54862">
    <property type="entry name" value="4Fe-4S ferredoxins"/>
    <property type="match status" value="1"/>
</dbReference>
<dbReference type="EMBL" id="CZBE01000010">
    <property type="protein sequence ID" value="CUP69427.1"/>
    <property type="molecule type" value="Genomic_DNA"/>
</dbReference>
<dbReference type="RefSeq" id="WP_006874059.1">
    <property type="nucleotide sequence ID" value="NZ_CABIWA010000008.1"/>
</dbReference>
<dbReference type="InterPro" id="IPR017900">
    <property type="entry name" value="4Fe4S_Fe_S_CS"/>
</dbReference>
<evidence type="ECO:0000313" key="6">
    <source>
        <dbReference type="EMBL" id="RGE67329.1"/>
    </source>
</evidence>
<accession>A0A174QD04</accession>
<dbReference type="Pfam" id="PF13187">
    <property type="entry name" value="Fer4_9"/>
    <property type="match status" value="1"/>
</dbReference>
<organism evidence="5 7">
    <name type="scientific">Anaerotruncus colihominis</name>
    <dbReference type="NCBI Taxonomy" id="169435"/>
    <lineage>
        <taxon>Bacteria</taxon>
        <taxon>Bacillati</taxon>
        <taxon>Bacillota</taxon>
        <taxon>Clostridia</taxon>
        <taxon>Eubacteriales</taxon>
        <taxon>Oscillospiraceae</taxon>
        <taxon>Anaerotruncus</taxon>
    </lineage>
</organism>
<evidence type="ECO:0000313" key="7">
    <source>
        <dbReference type="Proteomes" id="UP000095765"/>
    </source>
</evidence>
<dbReference type="Proteomes" id="UP000095765">
    <property type="component" value="Unassembled WGS sequence"/>
</dbReference>
<sequence length="250" mass="28527">MILYFSGTGNSEYVAKRIGKEINDEAVNLFEKIRGRDFSEMNADRPWVMVVPTYAWRIPRIVQEWLENTRLTGSRDIYFVMTCGENIGNAGGYLQKLCNEKKMNYMGCVSITMPENYIALFSTPTREQAMQMIQHAEPDIDRAALAIQRGEMFLQHAAAAKDRILSGLVNSLFYPAFVHARRFYATEACISCGKCVRVCPLGNIRLEEGKPVWANRCTHCMACICRCPCAAIEYGKRTRKMERYTCPKNI</sequence>
<dbReference type="GO" id="GO:0016651">
    <property type="term" value="F:oxidoreductase activity, acting on NAD(P)H"/>
    <property type="evidence" value="ECO:0007669"/>
    <property type="project" value="UniProtKB-ARBA"/>
</dbReference>
<dbReference type="InterPro" id="IPR008254">
    <property type="entry name" value="Flavodoxin/NO_synth"/>
</dbReference>
<dbReference type="EMBL" id="QVME01000005">
    <property type="protein sequence ID" value="RGE67329.1"/>
    <property type="molecule type" value="Genomic_DNA"/>
</dbReference>